<keyword evidence="2" id="KW-1185">Reference proteome</keyword>
<sequence length="692" mass="78089">MVSLISPMAVQPPVSGQYPQKSLKRDASHLSSPSTQDSLFSSQPTKRLRVAFDDNVDVRIMDDWNTKPVELVREEVRSAIEGHLRTGDEQDNTGYEQLRMIFVGAGTTQDPSRRDSEKAGYADERPNTALLKQYIAALTQRVSELRHCGSLIMAVMDINWVGREETFVATYTRFLAALGSAVPGVLRTVLDRMVRLFVNLPSSYGRILGEPYISRPEMVGRLHGVIRYLQRLIPAVSTSLAEVLRHEFPNHRTVDKRSYVGYVKNILRIAEYAPELKGEILTLITERVIKLDVEVQEEIDDLEEEEEEMVVTGDTEGVDIDDDMSDAESEASSEASVTPEERHLKTLRETVGKMDAILDLLFAHYTNAFLDGTRLQAADTYLHLLSQFENFILPTYRSRHTQFLVFHFSQLSQYNIGLFLDTLVRIAFRRATPSHSALSAIAYLSSFIARGAHISRDTVRDIFVLLGDQLTAFRLAYAPACRGPDLSRYALFYAIAQAMLYIYCFRWRDLIVLEPGQDADADDYDVFEQGEPIWIPGIKEALHQNIYSPLNPLKVCAPPIVSQFAAIANHLRFLYVFPLLETNKRLRLSSYRGIGPQLGTGGVGEMGVGKREGALAGKKGEQHHQLDAFFPFDPYQLRKSGRWMEGDYNVWKGVPGMNNGAEDSEDEDEEESEDEEFYEDEVQDLDAVSESS</sequence>
<organism evidence="1 2">
    <name type="scientific">Zalaria obscura</name>
    <dbReference type="NCBI Taxonomy" id="2024903"/>
    <lineage>
        <taxon>Eukaryota</taxon>
        <taxon>Fungi</taxon>
        <taxon>Dikarya</taxon>
        <taxon>Ascomycota</taxon>
        <taxon>Pezizomycotina</taxon>
        <taxon>Dothideomycetes</taxon>
        <taxon>Dothideomycetidae</taxon>
        <taxon>Dothideales</taxon>
        <taxon>Zalariaceae</taxon>
        <taxon>Zalaria</taxon>
    </lineage>
</organism>
<comment type="caution">
    <text evidence="1">The sequence shown here is derived from an EMBL/GenBank/DDBJ whole genome shotgun (WGS) entry which is preliminary data.</text>
</comment>
<evidence type="ECO:0000313" key="2">
    <source>
        <dbReference type="Proteomes" id="UP001320706"/>
    </source>
</evidence>
<reference evidence="1" key="1">
    <citation type="submission" date="2024-02" db="EMBL/GenBank/DDBJ databases">
        <title>Metagenome Assembled Genome of Zalaria obscura JY119.</title>
        <authorList>
            <person name="Vighnesh L."/>
            <person name="Jagadeeshwari U."/>
            <person name="Venkata Ramana C."/>
            <person name="Sasikala C."/>
        </authorList>
    </citation>
    <scope>NUCLEOTIDE SEQUENCE</scope>
    <source>
        <strain evidence="1">JY119</strain>
    </source>
</reference>
<name>A0ACC3SDR0_9PEZI</name>
<accession>A0ACC3SDR0</accession>
<evidence type="ECO:0000313" key="1">
    <source>
        <dbReference type="EMBL" id="KAK8208967.1"/>
    </source>
</evidence>
<protein>
    <submittedName>
        <fullName evidence="1">DNA independent RNA polymerase I transcription factor</fullName>
    </submittedName>
</protein>
<gene>
    <name evidence="1" type="primary">RRN3</name>
    <name evidence="1" type="ORF">M8818_003930</name>
</gene>
<dbReference type="Proteomes" id="UP001320706">
    <property type="component" value="Unassembled WGS sequence"/>
</dbReference>
<proteinExistence type="predicted"/>
<dbReference type="EMBL" id="JAMKPW020000018">
    <property type="protein sequence ID" value="KAK8208967.1"/>
    <property type="molecule type" value="Genomic_DNA"/>
</dbReference>